<dbReference type="EMBL" id="MU118039">
    <property type="protein sequence ID" value="KAF9647197.1"/>
    <property type="molecule type" value="Genomic_DNA"/>
</dbReference>
<reference evidence="1" key="1">
    <citation type="submission" date="2019-10" db="EMBL/GenBank/DDBJ databases">
        <authorList>
            <consortium name="DOE Joint Genome Institute"/>
            <person name="Kuo A."/>
            <person name="Miyauchi S."/>
            <person name="Kiss E."/>
            <person name="Drula E."/>
            <person name="Kohler A."/>
            <person name="Sanchez-Garcia M."/>
            <person name="Andreopoulos B."/>
            <person name="Barry K.W."/>
            <person name="Bonito G."/>
            <person name="Buee M."/>
            <person name="Carver A."/>
            <person name="Chen C."/>
            <person name="Cichocki N."/>
            <person name="Clum A."/>
            <person name="Culley D."/>
            <person name="Crous P.W."/>
            <person name="Fauchery L."/>
            <person name="Girlanda M."/>
            <person name="Hayes R."/>
            <person name="Keri Z."/>
            <person name="Labutti K."/>
            <person name="Lipzen A."/>
            <person name="Lombard V."/>
            <person name="Magnuson J."/>
            <person name="Maillard F."/>
            <person name="Morin E."/>
            <person name="Murat C."/>
            <person name="Nolan M."/>
            <person name="Ohm R."/>
            <person name="Pangilinan J."/>
            <person name="Pereira M."/>
            <person name="Perotto S."/>
            <person name="Peter M."/>
            <person name="Riley R."/>
            <person name="Sitrit Y."/>
            <person name="Stielow B."/>
            <person name="Szollosi G."/>
            <person name="Zifcakova L."/>
            <person name="Stursova M."/>
            <person name="Spatafora J.W."/>
            <person name="Tedersoo L."/>
            <person name="Vaario L.-M."/>
            <person name="Yamada A."/>
            <person name="Yan M."/>
            <person name="Wang P."/>
            <person name="Xu J."/>
            <person name="Bruns T."/>
            <person name="Baldrian P."/>
            <person name="Vilgalys R."/>
            <person name="Henrissat B."/>
            <person name="Grigoriev I.V."/>
            <person name="Hibbett D."/>
            <person name="Nagy L.G."/>
            <person name="Martin F.M."/>
        </authorList>
    </citation>
    <scope>NUCLEOTIDE SEQUENCE</scope>
    <source>
        <strain evidence="1">P2</strain>
    </source>
</reference>
<name>A0ACB6ZCE7_THEGA</name>
<gene>
    <name evidence="1" type="ORF">BDM02DRAFT_2743043</name>
</gene>
<protein>
    <submittedName>
        <fullName evidence="1">Uncharacterized protein</fullName>
    </submittedName>
</protein>
<reference evidence="1" key="2">
    <citation type="journal article" date="2020" name="Nat. Commun.">
        <title>Large-scale genome sequencing of mycorrhizal fungi provides insights into the early evolution of symbiotic traits.</title>
        <authorList>
            <person name="Miyauchi S."/>
            <person name="Kiss E."/>
            <person name="Kuo A."/>
            <person name="Drula E."/>
            <person name="Kohler A."/>
            <person name="Sanchez-Garcia M."/>
            <person name="Morin E."/>
            <person name="Andreopoulos B."/>
            <person name="Barry K.W."/>
            <person name="Bonito G."/>
            <person name="Buee M."/>
            <person name="Carver A."/>
            <person name="Chen C."/>
            <person name="Cichocki N."/>
            <person name="Clum A."/>
            <person name="Culley D."/>
            <person name="Crous P.W."/>
            <person name="Fauchery L."/>
            <person name="Girlanda M."/>
            <person name="Hayes R.D."/>
            <person name="Keri Z."/>
            <person name="LaButti K."/>
            <person name="Lipzen A."/>
            <person name="Lombard V."/>
            <person name="Magnuson J."/>
            <person name="Maillard F."/>
            <person name="Murat C."/>
            <person name="Nolan M."/>
            <person name="Ohm R.A."/>
            <person name="Pangilinan J."/>
            <person name="Pereira M.F."/>
            <person name="Perotto S."/>
            <person name="Peter M."/>
            <person name="Pfister S."/>
            <person name="Riley R."/>
            <person name="Sitrit Y."/>
            <person name="Stielow J.B."/>
            <person name="Szollosi G."/>
            <person name="Zifcakova L."/>
            <person name="Stursova M."/>
            <person name="Spatafora J.W."/>
            <person name="Tedersoo L."/>
            <person name="Vaario L.M."/>
            <person name="Yamada A."/>
            <person name="Yan M."/>
            <person name="Wang P."/>
            <person name="Xu J."/>
            <person name="Bruns T."/>
            <person name="Baldrian P."/>
            <person name="Vilgalys R."/>
            <person name="Dunand C."/>
            <person name="Henrissat B."/>
            <person name="Grigoriev I.V."/>
            <person name="Hibbett D."/>
            <person name="Nagy L.G."/>
            <person name="Martin F.M."/>
        </authorList>
    </citation>
    <scope>NUCLEOTIDE SEQUENCE</scope>
    <source>
        <strain evidence="1">P2</strain>
    </source>
</reference>
<sequence>MVNPGDPQRLTSEKYCPPYTDVREWIHSIESLYNLYEISDIQKLQCAMEFVKEELSIELRRVLIEIGKSLGPVHWVQFKSFLVAFDPLPFYKKHPKRTAAVSIVGDIVLTPIATTALSHVEGLKFCRSR</sequence>
<evidence type="ECO:0000313" key="1">
    <source>
        <dbReference type="EMBL" id="KAF9647197.1"/>
    </source>
</evidence>
<accession>A0ACB6ZCE7</accession>
<dbReference type="Proteomes" id="UP000886501">
    <property type="component" value="Unassembled WGS sequence"/>
</dbReference>
<organism evidence="1 2">
    <name type="scientific">Thelephora ganbajun</name>
    <name type="common">Ganba fungus</name>
    <dbReference type="NCBI Taxonomy" id="370292"/>
    <lineage>
        <taxon>Eukaryota</taxon>
        <taxon>Fungi</taxon>
        <taxon>Dikarya</taxon>
        <taxon>Basidiomycota</taxon>
        <taxon>Agaricomycotina</taxon>
        <taxon>Agaricomycetes</taxon>
        <taxon>Thelephorales</taxon>
        <taxon>Thelephoraceae</taxon>
        <taxon>Thelephora</taxon>
    </lineage>
</organism>
<evidence type="ECO:0000313" key="2">
    <source>
        <dbReference type="Proteomes" id="UP000886501"/>
    </source>
</evidence>
<comment type="caution">
    <text evidence="1">The sequence shown here is derived from an EMBL/GenBank/DDBJ whole genome shotgun (WGS) entry which is preliminary data.</text>
</comment>
<keyword evidence="2" id="KW-1185">Reference proteome</keyword>
<proteinExistence type="predicted"/>